<dbReference type="InterPro" id="IPR020837">
    <property type="entry name" value="Fibrinogen_CS"/>
</dbReference>
<dbReference type="EMBL" id="CH940648">
    <property type="protein sequence ID" value="EDW60488.1"/>
    <property type="molecule type" value="Genomic_DNA"/>
</dbReference>
<dbReference type="InterPro" id="IPR002181">
    <property type="entry name" value="Fibrinogen_a/b/g_C_dom"/>
</dbReference>
<dbReference type="PhylomeDB" id="B4LJA8"/>
<gene>
    <name evidence="6" type="primary">Dvir\GJ20834</name>
    <name evidence="6" type="ORF">Dvir_GJ20834</name>
</gene>
<sequence length="355" mass="40608">MAYRTHNLIVLLVFLLAVKGPSIVQPQQSTDDKSNINNQTQAIQSDIENKSTTQSSSAGAARNTPKNNNRQLSSLIRRLSYHLERQKDVMKRQEADILRLQADKSALARECDQNKRYTDELIAQIAELRSKLNAEQSSMEQLKQCAPRNCLAVAKRTQQVEASPSQDESQADAGWTVIQRRIDGSVNFYRNWSDYQIGFGNNQDEFFIGLETLHQLTSAKEHELHIRLTDFANETRFAEYNQFLVGNAQELYELKSLGNYSGNAGNALIYNLQQKFSTYDRDNDYDEDNCAADMHSAWWYRACGASDLNGVYVKQSVTDYRADKGILWAGSDWHDWEYSFKSVTMMIRPKLVSRN</sequence>
<evidence type="ECO:0000256" key="2">
    <source>
        <dbReference type="SAM" id="Coils"/>
    </source>
</evidence>
<feature type="signal peptide" evidence="4">
    <location>
        <begin position="1"/>
        <end position="20"/>
    </location>
</feature>
<feature type="chain" id="PRO_5002812693" evidence="4">
    <location>
        <begin position="21"/>
        <end position="355"/>
    </location>
</feature>
<dbReference type="PROSITE" id="PS51406">
    <property type="entry name" value="FIBRINOGEN_C_2"/>
    <property type="match status" value="1"/>
</dbReference>
<keyword evidence="4" id="KW-0732">Signal</keyword>
<evidence type="ECO:0000259" key="5">
    <source>
        <dbReference type="PROSITE" id="PS51406"/>
    </source>
</evidence>
<feature type="region of interest" description="Disordered" evidence="3">
    <location>
        <begin position="44"/>
        <end position="71"/>
    </location>
</feature>
<dbReference type="PANTHER" id="PTHR19143:SF327">
    <property type="entry name" value="FI21813P1-RELATED"/>
    <property type="match status" value="1"/>
</dbReference>
<organism evidence="6 7">
    <name type="scientific">Drosophila virilis</name>
    <name type="common">Fruit fly</name>
    <dbReference type="NCBI Taxonomy" id="7244"/>
    <lineage>
        <taxon>Eukaryota</taxon>
        <taxon>Metazoa</taxon>
        <taxon>Ecdysozoa</taxon>
        <taxon>Arthropoda</taxon>
        <taxon>Hexapoda</taxon>
        <taxon>Insecta</taxon>
        <taxon>Pterygota</taxon>
        <taxon>Neoptera</taxon>
        <taxon>Endopterygota</taxon>
        <taxon>Diptera</taxon>
        <taxon>Brachycera</taxon>
        <taxon>Muscomorpha</taxon>
        <taxon>Ephydroidea</taxon>
        <taxon>Drosophilidae</taxon>
        <taxon>Drosophila</taxon>
    </lineage>
</organism>
<dbReference type="CDD" id="cd00087">
    <property type="entry name" value="FReD"/>
    <property type="match status" value="1"/>
</dbReference>
<dbReference type="OrthoDB" id="6145874at2759"/>
<name>B4LJA8_DROVI</name>
<accession>B4LJA8</accession>
<dbReference type="OMA" id="CAPRNCL"/>
<dbReference type="Proteomes" id="UP000008792">
    <property type="component" value="Unassembled WGS sequence"/>
</dbReference>
<dbReference type="SMART" id="SM00186">
    <property type="entry name" value="FBG"/>
    <property type="match status" value="1"/>
</dbReference>
<dbReference type="Pfam" id="PF00147">
    <property type="entry name" value="Fibrinogen_C"/>
    <property type="match status" value="1"/>
</dbReference>
<dbReference type="STRING" id="7244.B4LJA8"/>
<evidence type="ECO:0000256" key="3">
    <source>
        <dbReference type="SAM" id="MobiDB-lite"/>
    </source>
</evidence>
<keyword evidence="7" id="KW-1185">Reference proteome</keyword>
<dbReference type="InterPro" id="IPR036056">
    <property type="entry name" value="Fibrinogen-like_C"/>
</dbReference>
<dbReference type="InterPro" id="IPR014716">
    <property type="entry name" value="Fibrinogen_a/b/g_C_1"/>
</dbReference>
<evidence type="ECO:0000313" key="6">
    <source>
        <dbReference type="EMBL" id="EDW60488.1"/>
    </source>
</evidence>
<dbReference type="eggNOG" id="KOG2579">
    <property type="taxonomic scope" value="Eukaryota"/>
</dbReference>
<evidence type="ECO:0000313" key="7">
    <source>
        <dbReference type="Proteomes" id="UP000008792"/>
    </source>
</evidence>
<dbReference type="HOGENOM" id="CLU_038628_1_0_1"/>
<keyword evidence="2" id="KW-0175">Coiled coil</keyword>
<proteinExistence type="predicted"/>
<evidence type="ECO:0000256" key="4">
    <source>
        <dbReference type="SAM" id="SignalP"/>
    </source>
</evidence>
<dbReference type="GO" id="GO:0005615">
    <property type="term" value="C:extracellular space"/>
    <property type="evidence" value="ECO:0007669"/>
    <property type="project" value="TreeGrafter"/>
</dbReference>
<dbReference type="PROSITE" id="PS00514">
    <property type="entry name" value="FIBRINOGEN_C_1"/>
    <property type="match status" value="1"/>
</dbReference>
<dbReference type="AlphaFoldDB" id="B4LJA8"/>
<dbReference type="KEGG" id="dvi:6625925"/>
<feature type="domain" description="Fibrinogen C-terminal" evidence="5">
    <location>
        <begin position="141"/>
        <end position="351"/>
    </location>
</feature>
<feature type="coiled-coil region" evidence="2">
    <location>
        <begin position="83"/>
        <end position="145"/>
    </location>
</feature>
<dbReference type="Gene3D" id="3.90.215.10">
    <property type="entry name" value="Gamma Fibrinogen, chain A, domain 1"/>
    <property type="match status" value="1"/>
</dbReference>
<dbReference type="InParanoid" id="B4LJA8"/>
<keyword evidence="1" id="KW-1015">Disulfide bond</keyword>
<evidence type="ECO:0000256" key="1">
    <source>
        <dbReference type="ARBA" id="ARBA00023157"/>
    </source>
</evidence>
<reference evidence="6 7" key="1">
    <citation type="journal article" date="2007" name="Nature">
        <title>Evolution of genes and genomes on the Drosophila phylogeny.</title>
        <authorList>
            <consortium name="Drosophila 12 Genomes Consortium"/>
            <person name="Clark A.G."/>
            <person name="Eisen M.B."/>
            <person name="Smith D.R."/>
            <person name="Bergman C.M."/>
            <person name="Oliver B."/>
            <person name="Markow T.A."/>
            <person name="Kaufman T.C."/>
            <person name="Kellis M."/>
            <person name="Gelbart W."/>
            <person name="Iyer V.N."/>
            <person name="Pollard D.A."/>
            <person name="Sackton T.B."/>
            <person name="Larracuente A.M."/>
            <person name="Singh N.D."/>
            <person name="Abad J.P."/>
            <person name="Abt D.N."/>
            <person name="Adryan B."/>
            <person name="Aguade M."/>
            <person name="Akashi H."/>
            <person name="Anderson W.W."/>
            <person name="Aquadro C.F."/>
            <person name="Ardell D.H."/>
            <person name="Arguello R."/>
            <person name="Artieri C.G."/>
            <person name="Barbash D.A."/>
            <person name="Barker D."/>
            <person name="Barsanti P."/>
            <person name="Batterham P."/>
            <person name="Batzoglou S."/>
            <person name="Begun D."/>
            <person name="Bhutkar A."/>
            <person name="Blanco E."/>
            <person name="Bosak S.A."/>
            <person name="Bradley R.K."/>
            <person name="Brand A.D."/>
            <person name="Brent M.R."/>
            <person name="Brooks A.N."/>
            <person name="Brown R.H."/>
            <person name="Butlin R.K."/>
            <person name="Caggese C."/>
            <person name="Calvi B.R."/>
            <person name="Bernardo de Carvalho A."/>
            <person name="Caspi A."/>
            <person name="Castrezana S."/>
            <person name="Celniker S.E."/>
            <person name="Chang J.L."/>
            <person name="Chapple C."/>
            <person name="Chatterji S."/>
            <person name="Chinwalla A."/>
            <person name="Civetta A."/>
            <person name="Clifton S.W."/>
            <person name="Comeron J.M."/>
            <person name="Costello J.C."/>
            <person name="Coyne J.A."/>
            <person name="Daub J."/>
            <person name="David R.G."/>
            <person name="Delcher A.L."/>
            <person name="Delehaunty K."/>
            <person name="Do C.B."/>
            <person name="Ebling H."/>
            <person name="Edwards K."/>
            <person name="Eickbush T."/>
            <person name="Evans J.D."/>
            <person name="Filipski A."/>
            <person name="Findeiss S."/>
            <person name="Freyhult E."/>
            <person name="Fulton L."/>
            <person name="Fulton R."/>
            <person name="Garcia A.C."/>
            <person name="Gardiner A."/>
            <person name="Garfield D.A."/>
            <person name="Garvin B.E."/>
            <person name="Gibson G."/>
            <person name="Gilbert D."/>
            <person name="Gnerre S."/>
            <person name="Godfrey J."/>
            <person name="Good R."/>
            <person name="Gotea V."/>
            <person name="Gravely B."/>
            <person name="Greenberg A.J."/>
            <person name="Griffiths-Jones S."/>
            <person name="Gross S."/>
            <person name="Guigo R."/>
            <person name="Gustafson E.A."/>
            <person name="Haerty W."/>
            <person name="Hahn M.W."/>
            <person name="Halligan D.L."/>
            <person name="Halpern A.L."/>
            <person name="Halter G.M."/>
            <person name="Han M.V."/>
            <person name="Heger A."/>
            <person name="Hillier L."/>
            <person name="Hinrichs A.S."/>
            <person name="Holmes I."/>
            <person name="Hoskins R.A."/>
            <person name="Hubisz M.J."/>
            <person name="Hultmark D."/>
            <person name="Huntley M.A."/>
            <person name="Jaffe D.B."/>
            <person name="Jagadeeshan S."/>
            <person name="Jeck W.R."/>
            <person name="Johnson J."/>
            <person name="Jones C.D."/>
            <person name="Jordan W.C."/>
            <person name="Karpen G.H."/>
            <person name="Kataoka E."/>
            <person name="Keightley P.D."/>
            <person name="Kheradpour P."/>
            <person name="Kirkness E.F."/>
            <person name="Koerich L.B."/>
            <person name="Kristiansen K."/>
            <person name="Kudrna D."/>
            <person name="Kulathinal R.J."/>
            <person name="Kumar S."/>
            <person name="Kwok R."/>
            <person name="Lander E."/>
            <person name="Langley C.H."/>
            <person name="Lapoint R."/>
            <person name="Lazzaro B.P."/>
            <person name="Lee S.J."/>
            <person name="Levesque L."/>
            <person name="Li R."/>
            <person name="Lin C.F."/>
            <person name="Lin M.F."/>
            <person name="Lindblad-Toh K."/>
            <person name="Llopart A."/>
            <person name="Long M."/>
            <person name="Low L."/>
            <person name="Lozovsky E."/>
            <person name="Lu J."/>
            <person name="Luo M."/>
            <person name="Machado C.A."/>
            <person name="Makalowski W."/>
            <person name="Marzo M."/>
            <person name="Matsuda M."/>
            <person name="Matzkin L."/>
            <person name="McAllister B."/>
            <person name="McBride C.S."/>
            <person name="McKernan B."/>
            <person name="McKernan K."/>
            <person name="Mendez-Lago M."/>
            <person name="Minx P."/>
            <person name="Mollenhauer M.U."/>
            <person name="Montooth K."/>
            <person name="Mount S.M."/>
            <person name="Mu X."/>
            <person name="Myers E."/>
            <person name="Negre B."/>
            <person name="Newfeld S."/>
            <person name="Nielsen R."/>
            <person name="Noor M.A."/>
            <person name="O'Grady P."/>
            <person name="Pachter L."/>
            <person name="Papaceit M."/>
            <person name="Parisi M.J."/>
            <person name="Parisi M."/>
            <person name="Parts L."/>
            <person name="Pedersen J.S."/>
            <person name="Pesole G."/>
            <person name="Phillippy A.M."/>
            <person name="Ponting C.P."/>
            <person name="Pop M."/>
            <person name="Porcelli D."/>
            <person name="Powell J.R."/>
            <person name="Prohaska S."/>
            <person name="Pruitt K."/>
            <person name="Puig M."/>
            <person name="Quesneville H."/>
            <person name="Ram K.R."/>
            <person name="Rand D."/>
            <person name="Rasmussen M.D."/>
            <person name="Reed L.K."/>
            <person name="Reenan R."/>
            <person name="Reily A."/>
            <person name="Remington K.A."/>
            <person name="Rieger T.T."/>
            <person name="Ritchie M.G."/>
            <person name="Robin C."/>
            <person name="Rogers Y.H."/>
            <person name="Rohde C."/>
            <person name="Rozas J."/>
            <person name="Rubenfield M.J."/>
            <person name="Ruiz A."/>
            <person name="Russo S."/>
            <person name="Salzberg S.L."/>
            <person name="Sanchez-Gracia A."/>
            <person name="Saranga D.J."/>
            <person name="Sato H."/>
            <person name="Schaeffer S.W."/>
            <person name="Schatz M.C."/>
            <person name="Schlenke T."/>
            <person name="Schwartz R."/>
            <person name="Segarra C."/>
            <person name="Singh R.S."/>
            <person name="Sirot L."/>
            <person name="Sirota M."/>
            <person name="Sisneros N.B."/>
            <person name="Smith C.D."/>
            <person name="Smith T.F."/>
            <person name="Spieth J."/>
            <person name="Stage D.E."/>
            <person name="Stark A."/>
            <person name="Stephan W."/>
            <person name="Strausberg R.L."/>
            <person name="Strempel S."/>
            <person name="Sturgill D."/>
            <person name="Sutton G."/>
            <person name="Sutton G.G."/>
            <person name="Tao W."/>
            <person name="Teichmann S."/>
            <person name="Tobari Y.N."/>
            <person name="Tomimura Y."/>
            <person name="Tsolas J.M."/>
            <person name="Valente V.L."/>
            <person name="Venter E."/>
            <person name="Venter J.C."/>
            <person name="Vicario S."/>
            <person name="Vieira F.G."/>
            <person name="Vilella A.J."/>
            <person name="Villasante A."/>
            <person name="Walenz B."/>
            <person name="Wang J."/>
            <person name="Wasserman M."/>
            <person name="Watts T."/>
            <person name="Wilson D."/>
            <person name="Wilson R.K."/>
            <person name="Wing R.A."/>
            <person name="Wolfner M.F."/>
            <person name="Wong A."/>
            <person name="Wong G.K."/>
            <person name="Wu C.I."/>
            <person name="Wu G."/>
            <person name="Yamamoto D."/>
            <person name="Yang H.P."/>
            <person name="Yang S.P."/>
            <person name="Yorke J.A."/>
            <person name="Yoshida K."/>
            <person name="Zdobnov E."/>
            <person name="Zhang P."/>
            <person name="Zhang Y."/>
            <person name="Zimin A.V."/>
            <person name="Baldwin J."/>
            <person name="Abdouelleil A."/>
            <person name="Abdulkadir J."/>
            <person name="Abebe A."/>
            <person name="Abera B."/>
            <person name="Abreu J."/>
            <person name="Acer S.C."/>
            <person name="Aftuck L."/>
            <person name="Alexander A."/>
            <person name="An P."/>
            <person name="Anderson E."/>
            <person name="Anderson S."/>
            <person name="Arachi H."/>
            <person name="Azer M."/>
            <person name="Bachantsang P."/>
            <person name="Barry A."/>
            <person name="Bayul T."/>
            <person name="Berlin A."/>
            <person name="Bessette D."/>
            <person name="Bloom T."/>
            <person name="Blye J."/>
            <person name="Boguslavskiy L."/>
            <person name="Bonnet C."/>
            <person name="Boukhgalter B."/>
            <person name="Bourzgui I."/>
            <person name="Brown A."/>
            <person name="Cahill P."/>
            <person name="Channer S."/>
            <person name="Cheshatsang Y."/>
            <person name="Chuda L."/>
            <person name="Citroen M."/>
            <person name="Collymore A."/>
            <person name="Cooke P."/>
            <person name="Costello M."/>
            <person name="D'Aco K."/>
            <person name="Daza R."/>
            <person name="De Haan G."/>
            <person name="DeGray S."/>
            <person name="DeMaso C."/>
            <person name="Dhargay N."/>
            <person name="Dooley K."/>
            <person name="Dooley E."/>
            <person name="Doricent M."/>
            <person name="Dorje P."/>
            <person name="Dorjee K."/>
            <person name="Dupes A."/>
            <person name="Elong R."/>
            <person name="Falk J."/>
            <person name="Farina A."/>
            <person name="Faro S."/>
            <person name="Ferguson D."/>
            <person name="Fisher S."/>
            <person name="Foley C.D."/>
            <person name="Franke A."/>
            <person name="Friedrich D."/>
            <person name="Gadbois L."/>
            <person name="Gearin G."/>
            <person name="Gearin C.R."/>
            <person name="Giannoukos G."/>
            <person name="Goode T."/>
            <person name="Graham J."/>
            <person name="Grandbois E."/>
            <person name="Grewal S."/>
            <person name="Gyaltsen K."/>
            <person name="Hafez N."/>
            <person name="Hagos B."/>
            <person name="Hall J."/>
            <person name="Henson C."/>
            <person name="Hollinger A."/>
            <person name="Honan T."/>
            <person name="Huard M.D."/>
            <person name="Hughes L."/>
            <person name="Hurhula B."/>
            <person name="Husby M.E."/>
            <person name="Kamat A."/>
            <person name="Kanga B."/>
            <person name="Kashin S."/>
            <person name="Khazanovich D."/>
            <person name="Kisner P."/>
            <person name="Lance K."/>
            <person name="Lara M."/>
            <person name="Lee W."/>
            <person name="Lennon N."/>
            <person name="Letendre F."/>
            <person name="LeVine R."/>
            <person name="Lipovsky A."/>
            <person name="Liu X."/>
            <person name="Liu J."/>
            <person name="Liu S."/>
            <person name="Lokyitsang T."/>
            <person name="Lokyitsang Y."/>
            <person name="Lubonja R."/>
            <person name="Lui A."/>
            <person name="MacDonald P."/>
            <person name="Magnisalis V."/>
            <person name="Maru K."/>
            <person name="Matthews C."/>
            <person name="McCusker W."/>
            <person name="McDonough S."/>
            <person name="Mehta T."/>
            <person name="Meldrim J."/>
            <person name="Meneus L."/>
            <person name="Mihai O."/>
            <person name="Mihalev A."/>
            <person name="Mihova T."/>
            <person name="Mittelman R."/>
            <person name="Mlenga V."/>
            <person name="Montmayeur A."/>
            <person name="Mulrain L."/>
            <person name="Navidi A."/>
            <person name="Naylor J."/>
            <person name="Negash T."/>
            <person name="Nguyen T."/>
            <person name="Nguyen N."/>
            <person name="Nicol R."/>
            <person name="Norbu C."/>
            <person name="Norbu N."/>
            <person name="Novod N."/>
            <person name="O'Neill B."/>
            <person name="Osman S."/>
            <person name="Markiewicz E."/>
            <person name="Oyono O.L."/>
            <person name="Patti C."/>
            <person name="Phunkhang P."/>
            <person name="Pierre F."/>
            <person name="Priest M."/>
            <person name="Raghuraman S."/>
            <person name="Rege F."/>
            <person name="Reyes R."/>
            <person name="Rise C."/>
            <person name="Rogov P."/>
            <person name="Ross K."/>
            <person name="Ryan E."/>
            <person name="Settipalli S."/>
            <person name="Shea T."/>
            <person name="Sherpa N."/>
            <person name="Shi L."/>
            <person name="Shih D."/>
            <person name="Sparrow T."/>
            <person name="Spaulding J."/>
            <person name="Stalker J."/>
            <person name="Stange-Thomann N."/>
            <person name="Stavropoulos S."/>
            <person name="Stone C."/>
            <person name="Strader C."/>
            <person name="Tesfaye S."/>
            <person name="Thomson T."/>
            <person name="Thoulutsang Y."/>
            <person name="Thoulutsang D."/>
            <person name="Topham K."/>
            <person name="Topping I."/>
            <person name="Tsamla T."/>
            <person name="Vassiliev H."/>
            <person name="Vo A."/>
            <person name="Wangchuk T."/>
            <person name="Wangdi T."/>
            <person name="Weiand M."/>
            <person name="Wilkinson J."/>
            <person name="Wilson A."/>
            <person name="Yadav S."/>
            <person name="Young G."/>
            <person name="Yu Q."/>
            <person name="Zembek L."/>
            <person name="Zhong D."/>
            <person name="Zimmer A."/>
            <person name="Zwirko Z."/>
            <person name="Jaffe D.B."/>
            <person name="Alvarez P."/>
            <person name="Brockman W."/>
            <person name="Butler J."/>
            <person name="Chin C."/>
            <person name="Gnerre S."/>
            <person name="Grabherr M."/>
            <person name="Kleber M."/>
            <person name="Mauceli E."/>
            <person name="MacCallum I."/>
        </authorList>
    </citation>
    <scope>NUCLEOTIDE SEQUENCE [LARGE SCALE GENOMIC DNA]</scope>
    <source>
        <strain evidence="7">Tucson 15010-1051.87</strain>
    </source>
</reference>
<protein>
    <submittedName>
        <fullName evidence="6">Uncharacterized protein, isoform A</fullName>
    </submittedName>
</protein>
<dbReference type="PANTHER" id="PTHR19143">
    <property type="entry name" value="FIBRINOGEN/TENASCIN/ANGIOPOEITIN"/>
    <property type="match status" value="1"/>
</dbReference>
<dbReference type="InterPro" id="IPR050373">
    <property type="entry name" value="Fibrinogen_C-term_domain"/>
</dbReference>
<dbReference type="SUPFAM" id="SSF56496">
    <property type="entry name" value="Fibrinogen C-terminal domain-like"/>
    <property type="match status" value="1"/>
</dbReference>